<dbReference type="GO" id="GO:0030514">
    <property type="term" value="P:negative regulation of BMP signaling pathway"/>
    <property type="evidence" value="ECO:0007669"/>
    <property type="project" value="TreeGrafter"/>
</dbReference>
<keyword evidence="4" id="KW-1185">Reference proteome</keyword>
<name>A0A4Y2S179_ARAVE</name>
<dbReference type="GO" id="GO:0036122">
    <property type="term" value="F:BMP binding"/>
    <property type="evidence" value="ECO:0007669"/>
    <property type="project" value="TreeGrafter"/>
</dbReference>
<reference evidence="3 4" key="1">
    <citation type="journal article" date="2019" name="Sci. Rep.">
        <title>Orb-weaving spider Araneus ventricosus genome elucidates the spidroin gene catalogue.</title>
        <authorList>
            <person name="Kono N."/>
            <person name="Nakamura H."/>
            <person name="Ohtoshi R."/>
            <person name="Moran D.A.P."/>
            <person name="Shinohara A."/>
            <person name="Yoshida Y."/>
            <person name="Fujiwara M."/>
            <person name="Mori M."/>
            <person name="Tomita M."/>
            <person name="Arakawa K."/>
        </authorList>
    </citation>
    <scope>NUCLEOTIDE SEQUENCE [LARGE SCALE GENOMIC DNA]</scope>
</reference>
<dbReference type="GO" id="GO:0005615">
    <property type="term" value="C:extracellular space"/>
    <property type="evidence" value="ECO:0007669"/>
    <property type="project" value="TreeGrafter"/>
</dbReference>
<dbReference type="InterPro" id="IPR010895">
    <property type="entry name" value="CHRD"/>
</dbReference>
<protein>
    <recommendedName>
        <fullName evidence="2">CHRD domain-containing protein</fullName>
    </recommendedName>
</protein>
<dbReference type="PANTHER" id="PTHR46526">
    <property type="entry name" value="CHORDIN"/>
    <property type="match status" value="1"/>
</dbReference>
<dbReference type="InterPro" id="IPR052278">
    <property type="entry name" value="Chordin-like_regulators"/>
</dbReference>
<dbReference type="OrthoDB" id="9829321at2759"/>
<dbReference type="PANTHER" id="PTHR46526:SF1">
    <property type="entry name" value="CHORDIN"/>
    <property type="match status" value="1"/>
</dbReference>
<comment type="caution">
    <text evidence="3">The sequence shown here is derived from an EMBL/GenBank/DDBJ whole genome shotgun (WGS) entry which is preliminary data.</text>
</comment>
<evidence type="ECO:0000259" key="2">
    <source>
        <dbReference type="PROSITE" id="PS50933"/>
    </source>
</evidence>
<dbReference type="GO" id="GO:0009953">
    <property type="term" value="P:dorsal/ventral pattern formation"/>
    <property type="evidence" value="ECO:0007669"/>
    <property type="project" value="TreeGrafter"/>
</dbReference>
<organism evidence="3 4">
    <name type="scientific">Araneus ventricosus</name>
    <name type="common">Orbweaver spider</name>
    <name type="synonym">Epeira ventricosa</name>
    <dbReference type="NCBI Taxonomy" id="182803"/>
    <lineage>
        <taxon>Eukaryota</taxon>
        <taxon>Metazoa</taxon>
        <taxon>Ecdysozoa</taxon>
        <taxon>Arthropoda</taxon>
        <taxon>Chelicerata</taxon>
        <taxon>Arachnida</taxon>
        <taxon>Araneae</taxon>
        <taxon>Araneomorphae</taxon>
        <taxon>Entelegynae</taxon>
        <taxon>Araneoidea</taxon>
        <taxon>Araneidae</taxon>
        <taxon>Araneus</taxon>
    </lineage>
</organism>
<evidence type="ECO:0000256" key="1">
    <source>
        <dbReference type="PROSITE-ProRule" id="PRU00230"/>
    </source>
</evidence>
<dbReference type="AlphaFoldDB" id="A0A4Y2S179"/>
<dbReference type="EMBL" id="BGPR01019229">
    <property type="protein sequence ID" value="GBN81346.1"/>
    <property type="molecule type" value="Genomic_DNA"/>
</dbReference>
<feature type="domain" description="CHRD" evidence="2">
    <location>
        <begin position="44"/>
        <end position="163"/>
    </location>
</feature>
<evidence type="ECO:0000313" key="4">
    <source>
        <dbReference type="Proteomes" id="UP000499080"/>
    </source>
</evidence>
<dbReference type="PROSITE" id="PS50933">
    <property type="entry name" value="CHRD"/>
    <property type="match status" value="1"/>
</dbReference>
<proteinExistence type="predicted"/>
<gene>
    <name evidence="3" type="ORF">AVEN_103851_1</name>
</gene>
<keyword evidence="1" id="KW-0217">Developmental protein</keyword>
<accession>A0A4Y2S179</accession>
<evidence type="ECO:0000313" key="3">
    <source>
        <dbReference type="EMBL" id="GBN81346.1"/>
    </source>
</evidence>
<dbReference type="Proteomes" id="UP000499080">
    <property type="component" value="Unassembled WGS sequence"/>
</dbReference>
<sequence>MRRLFLPFRALTHPIDTAESADVPGGTLTVRSGPEGAVHSGGPWPVKFTVLLTGQILVPPVPVAGAASGYLVYTKRDLHYTIHYRGIPRPISIRFTNEEGNILEEHEIPPAPHHSQGSKVCGVWRKLPKVYRRLLQKDKLIFVLATAEHPEGIVGGRVLKHNAINTGEDALLETL</sequence>
<dbReference type="SMART" id="SM00754">
    <property type="entry name" value="CHRD"/>
    <property type="match status" value="1"/>
</dbReference>